<feature type="transmembrane region" description="Helical" evidence="8">
    <location>
        <begin position="361"/>
        <end position="386"/>
    </location>
</feature>
<evidence type="ECO:0000256" key="7">
    <source>
        <dbReference type="ARBA" id="ARBA00023180"/>
    </source>
</evidence>
<feature type="transmembrane region" description="Helical" evidence="8">
    <location>
        <begin position="145"/>
        <end position="164"/>
    </location>
</feature>
<keyword evidence="4 8" id="KW-1133">Transmembrane helix</keyword>
<evidence type="ECO:0000256" key="2">
    <source>
        <dbReference type="ARBA" id="ARBA00022475"/>
    </source>
</evidence>
<keyword evidence="3 8" id="KW-0812">Transmembrane</keyword>
<gene>
    <name evidence="9" type="primary">106082319</name>
</gene>
<keyword evidence="5 8" id="KW-0472">Membrane</keyword>
<accession>A0A1I8PA69</accession>
<evidence type="ECO:0000256" key="4">
    <source>
        <dbReference type="ARBA" id="ARBA00022989"/>
    </source>
</evidence>
<dbReference type="VEuPathDB" id="VectorBase:SCAU006183"/>
<dbReference type="STRING" id="35570.A0A1I8PA69"/>
<dbReference type="GO" id="GO:0005886">
    <property type="term" value="C:plasma membrane"/>
    <property type="evidence" value="ECO:0007669"/>
    <property type="project" value="UniProtKB-SubCell"/>
</dbReference>
<feature type="transmembrane region" description="Helical" evidence="8">
    <location>
        <begin position="176"/>
        <end position="197"/>
    </location>
</feature>
<dbReference type="PANTHER" id="PTHR42643:SF41">
    <property type="entry name" value="IONOTROPIC RECEPTOR 20A-RELATED"/>
    <property type="match status" value="1"/>
</dbReference>
<name>A0A1I8PA69_STOCA</name>
<dbReference type="AlphaFoldDB" id="A0A1I8PA69"/>
<dbReference type="KEGG" id="scac:106082319"/>
<sequence>MDTIRSPFYEEIPNAFSFEENFRLGSQLVGPYAKILENFAHYHNYKLGLISLENYNVSHIQLDIQQGVYNLSMLGGTNLNLFANITFSYPLEWSRVCVMVPSEKELPHYWYVFWPLGVDIWILLGLGVPYVAVLMSLLKYPSVSFLENLLESFALLLFYSNACCKLDNIPSRCYTVHLLFLPFGFVLFNYYTIYLTAYNFRPVFQPFLKTLENILASKISIMVPSHILEELQNNPKVNLTPLNAALVEKALPEVAYMLRNFSQTHAIVITQSQWGFIKRLQRDLVQPLYQLSDVCFGNSHYTFPMQLDSRFASALDDFILLVQQSGLWGHWQEEAFIAAHRMKHYKILHDVYPIRPLDMEYYWLTWMVLVIGIALSCMCLVVEIIVGRRKKPKFHYVP</sequence>
<dbReference type="SUPFAM" id="SSF53850">
    <property type="entry name" value="Periplasmic binding protein-like II"/>
    <property type="match status" value="1"/>
</dbReference>
<protein>
    <recommendedName>
        <fullName evidence="11">Ionotropic glutamate receptor L-glutamate and glycine-binding domain-containing protein</fullName>
    </recommendedName>
</protein>
<dbReference type="Proteomes" id="UP000095300">
    <property type="component" value="Unassembled WGS sequence"/>
</dbReference>
<dbReference type="InterPro" id="IPR052192">
    <property type="entry name" value="Insect_Ionotropic_Sensory_Rcpt"/>
</dbReference>
<dbReference type="PANTHER" id="PTHR42643">
    <property type="entry name" value="IONOTROPIC RECEPTOR 20A-RELATED"/>
    <property type="match status" value="1"/>
</dbReference>
<keyword evidence="7" id="KW-0325">Glycoprotein</keyword>
<comment type="subcellular location">
    <subcellularLocation>
        <location evidence="1">Cell membrane</location>
        <topology evidence="1">Multi-pass membrane protein</topology>
    </subcellularLocation>
</comment>
<organism evidence="9 10">
    <name type="scientific">Stomoxys calcitrans</name>
    <name type="common">Stable fly</name>
    <name type="synonym">Conops calcitrans</name>
    <dbReference type="NCBI Taxonomy" id="35570"/>
    <lineage>
        <taxon>Eukaryota</taxon>
        <taxon>Metazoa</taxon>
        <taxon>Ecdysozoa</taxon>
        <taxon>Arthropoda</taxon>
        <taxon>Hexapoda</taxon>
        <taxon>Insecta</taxon>
        <taxon>Pterygota</taxon>
        <taxon>Neoptera</taxon>
        <taxon>Endopterygota</taxon>
        <taxon>Diptera</taxon>
        <taxon>Brachycera</taxon>
        <taxon>Muscomorpha</taxon>
        <taxon>Muscoidea</taxon>
        <taxon>Muscidae</taxon>
        <taxon>Stomoxys</taxon>
    </lineage>
</organism>
<evidence type="ECO:0000256" key="5">
    <source>
        <dbReference type="ARBA" id="ARBA00023136"/>
    </source>
</evidence>
<dbReference type="OrthoDB" id="8044407at2759"/>
<keyword evidence="10" id="KW-1185">Reference proteome</keyword>
<evidence type="ECO:0000313" key="9">
    <source>
        <dbReference type="EnsemblMetazoa" id="SCAU006183-PA"/>
    </source>
</evidence>
<dbReference type="EnsemblMetazoa" id="SCAU006183-RA">
    <property type="protein sequence ID" value="SCAU006183-PA"/>
    <property type="gene ID" value="SCAU006183"/>
</dbReference>
<keyword evidence="2" id="KW-1003">Cell membrane</keyword>
<feature type="transmembrane region" description="Helical" evidence="8">
    <location>
        <begin position="109"/>
        <end position="133"/>
    </location>
</feature>
<evidence type="ECO:0008006" key="11">
    <source>
        <dbReference type="Google" id="ProtNLM"/>
    </source>
</evidence>
<proteinExistence type="predicted"/>
<evidence type="ECO:0000313" key="10">
    <source>
        <dbReference type="Proteomes" id="UP000095300"/>
    </source>
</evidence>
<reference evidence="9" key="1">
    <citation type="submission" date="2020-05" db="UniProtKB">
        <authorList>
            <consortium name="EnsemblMetazoa"/>
        </authorList>
    </citation>
    <scope>IDENTIFICATION</scope>
    <source>
        <strain evidence="9">USDA</strain>
    </source>
</reference>
<evidence type="ECO:0000256" key="3">
    <source>
        <dbReference type="ARBA" id="ARBA00022692"/>
    </source>
</evidence>
<evidence type="ECO:0000256" key="8">
    <source>
        <dbReference type="SAM" id="Phobius"/>
    </source>
</evidence>
<keyword evidence="6" id="KW-0675">Receptor</keyword>
<evidence type="ECO:0000256" key="6">
    <source>
        <dbReference type="ARBA" id="ARBA00023170"/>
    </source>
</evidence>
<evidence type="ECO:0000256" key="1">
    <source>
        <dbReference type="ARBA" id="ARBA00004651"/>
    </source>
</evidence>